<gene>
    <name evidence="6" type="ORF">E3J62_03605</name>
</gene>
<comment type="subcellular location">
    <subcellularLocation>
        <location evidence="1">Membrane</location>
    </subcellularLocation>
</comment>
<evidence type="ECO:0000313" key="7">
    <source>
        <dbReference type="Proteomes" id="UP000315525"/>
    </source>
</evidence>
<feature type="domain" description="POTRA" evidence="5">
    <location>
        <begin position="99"/>
        <end position="178"/>
    </location>
</feature>
<evidence type="ECO:0000313" key="6">
    <source>
        <dbReference type="EMBL" id="TET46697.1"/>
    </source>
</evidence>
<dbReference type="Pfam" id="PF07244">
    <property type="entry name" value="POTRA"/>
    <property type="match status" value="2"/>
</dbReference>
<dbReference type="InterPro" id="IPR000184">
    <property type="entry name" value="Bac_surfAg_D15"/>
</dbReference>
<dbReference type="InterPro" id="IPR039910">
    <property type="entry name" value="D15-like"/>
</dbReference>
<evidence type="ECO:0000256" key="4">
    <source>
        <dbReference type="ARBA" id="ARBA00023136"/>
    </source>
</evidence>
<name>A0A523UW06_UNCT6</name>
<dbReference type="Gene3D" id="2.40.160.50">
    <property type="entry name" value="membrane protein fhac: a member of the omp85/tpsb transporter family"/>
    <property type="match status" value="1"/>
</dbReference>
<dbReference type="Proteomes" id="UP000315525">
    <property type="component" value="Unassembled WGS sequence"/>
</dbReference>
<dbReference type="Gene3D" id="3.10.20.310">
    <property type="entry name" value="membrane protein fhac"/>
    <property type="match status" value="3"/>
</dbReference>
<protein>
    <recommendedName>
        <fullName evidence="5">POTRA domain-containing protein</fullName>
    </recommendedName>
</protein>
<dbReference type="InterPro" id="IPR034746">
    <property type="entry name" value="POTRA"/>
</dbReference>
<comment type="caution">
    <text evidence="6">The sequence shown here is derived from an EMBL/GenBank/DDBJ whole genome shotgun (WGS) entry which is preliminary data.</text>
</comment>
<keyword evidence="3" id="KW-0812">Transmembrane</keyword>
<reference evidence="6 7" key="1">
    <citation type="submission" date="2019-03" db="EMBL/GenBank/DDBJ databases">
        <title>Metabolic potential of uncultured bacteria and archaea associated with petroleum seepage in deep-sea sediments.</title>
        <authorList>
            <person name="Dong X."/>
            <person name="Hubert C."/>
        </authorList>
    </citation>
    <scope>NUCLEOTIDE SEQUENCE [LARGE SCALE GENOMIC DNA]</scope>
    <source>
        <strain evidence="6">E44_bin18</strain>
    </source>
</reference>
<dbReference type="Pfam" id="PF01103">
    <property type="entry name" value="Omp85"/>
    <property type="match status" value="1"/>
</dbReference>
<evidence type="ECO:0000259" key="5">
    <source>
        <dbReference type="PROSITE" id="PS51779"/>
    </source>
</evidence>
<keyword evidence="2" id="KW-1134">Transmembrane beta strand</keyword>
<dbReference type="PANTHER" id="PTHR12815">
    <property type="entry name" value="SORTING AND ASSEMBLY MACHINERY SAMM50 PROTEIN FAMILY MEMBER"/>
    <property type="match status" value="1"/>
</dbReference>
<dbReference type="PANTHER" id="PTHR12815:SF18">
    <property type="entry name" value="SORTING AND ASSEMBLY MACHINERY COMPONENT 50 HOMOLOG"/>
    <property type="match status" value="1"/>
</dbReference>
<feature type="domain" description="POTRA" evidence="5">
    <location>
        <begin position="21"/>
        <end position="96"/>
    </location>
</feature>
<proteinExistence type="predicted"/>
<dbReference type="InterPro" id="IPR010827">
    <property type="entry name" value="BamA/TamA_POTRA"/>
</dbReference>
<evidence type="ECO:0000256" key="3">
    <source>
        <dbReference type="ARBA" id="ARBA00022692"/>
    </source>
</evidence>
<dbReference type="EMBL" id="SOJN01000046">
    <property type="protein sequence ID" value="TET46697.1"/>
    <property type="molecule type" value="Genomic_DNA"/>
</dbReference>
<dbReference type="PROSITE" id="PS51779">
    <property type="entry name" value="POTRA"/>
    <property type="match status" value="2"/>
</dbReference>
<accession>A0A523UW06</accession>
<organism evidence="6 7">
    <name type="scientific">candidate division TA06 bacterium</name>
    <dbReference type="NCBI Taxonomy" id="2250710"/>
    <lineage>
        <taxon>Bacteria</taxon>
        <taxon>Bacteria division TA06</taxon>
    </lineage>
</organism>
<dbReference type="AlphaFoldDB" id="A0A523UW06"/>
<sequence>MSGLTVLVLLSFLGQAAFPDPPVPNVEFTGNRHLSEEKLVQAFHLEARCFGEPESVFAALERVLALYRDLGYLFAKAEVVEEPDELARLLVRVEEGQRYTVGHIGMEGNESISDNMILSQMDTRAGGIFVQEMFLKDMEHILRLYEDNGFAFVQVVPQGFSYDTVDHKIGLILRIMEGPKVRLAGVKVKGCTISKPQYLARESGIRKGQVFSALELENAKRRLERLTFLVRVGDFRLEPASSEEMVWAIVEVEEGAMNIVYGILGYEPGEEGGLTGLLTISLENLTGRGRGLKARWQRTNPLTSWLDLAYREPFVFNYDVGFEVSFSHQIRDTSFTKSSLSVVGETRSGTVLGFSLGLSLDRVLPGSFPVPSSKSYGVRTGIWVDTRDSPRLPRRGIFYTIHAQYALRMNSPTQLVREPEPRANTGRLTFDFIHHVPSFGEQSFYAAVHGREAYSSEPEVPFHDYFFLGGASSVRGYREEQFAGSRVAWANMEYRFQLGGDSYLYPFLDIGYYESKGTGSVLGYGIGLTLKKGLAGIGLDYGLAKEDKPLDGKIHLRLTGQF</sequence>
<evidence type="ECO:0000256" key="1">
    <source>
        <dbReference type="ARBA" id="ARBA00004370"/>
    </source>
</evidence>
<dbReference type="GO" id="GO:0019867">
    <property type="term" value="C:outer membrane"/>
    <property type="evidence" value="ECO:0007669"/>
    <property type="project" value="InterPro"/>
</dbReference>
<evidence type="ECO:0000256" key="2">
    <source>
        <dbReference type="ARBA" id="ARBA00022452"/>
    </source>
</evidence>
<keyword evidence="4" id="KW-0472">Membrane</keyword>